<proteinExistence type="predicted"/>
<dbReference type="SUPFAM" id="SSF69322">
    <property type="entry name" value="Tricorn protease domain 2"/>
    <property type="match status" value="1"/>
</dbReference>
<evidence type="ECO:0000313" key="1">
    <source>
        <dbReference type="EMBL" id="ALV43425.1"/>
    </source>
</evidence>
<organism evidence="1">
    <name type="scientific">Pseudarthrobacter sulfonivorans</name>
    <dbReference type="NCBI Taxonomy" id="121292"/>
    <lineage>
        <taxon>Bacteria</taxon>
        <taxon>Bacillati</taxon>
        <taxon>Actinomycetota</taxon>
        <taxon>Actinomycetes</taxon>
        <taxon>Micrococcales</taxon>
        <taxon>Micrococcaceae</taxon>
        <taxon>Pseudarthrobacter</taxon>
    </lineage>
</organism>
<sequence>MVYVDAETSRLVWADWENSIRRLGWLEPKETRAGRQWGEFRDIRDIVGNPSHDLVSWVQRGEYSGDIVVVRPSTGKVLAQAAIPSLAAEKSVVYGSIDDAAVYYATSPGGGATGDVWVWRWAAGEAPQLSDRPVADVSGDIWAVEREDRIDFENADGTVLSSVHSSYGDRTAFGSGLSPGGHFWYAPAYDLIVETATGAAVKIGRGFQQRYGWAGPEELALIGPGISVCSAVSGKCEGPFKSMNTTGYTYHFGLPLN</sequence>
<name>A0A0U3RDU8_9MICC</name>
<dbReference type="KEGG" id="psul:AU252_21485"/>
<dbReference type="AlphaFoldDB" id="A0A0U3RDU8"/>
<accession>A0A0U3RDU8</accession>
<reference evidence="1 2" key="1">
    <citation type="submission" date="2015-12" db="EMBL/GenBank/DDBJ databases">
        <authorList>
            <person name="Shamseldin A."/>
            <person name="Moawad H."/>
            <person name="Abd El-Rahim W.M."/>
            <person name="Sadowsky M.J."/>
        </authorList>
    </citation>
    <scope>NUCLEOTIDE SEQUENCE [LARGE SCALE GENOMIC DNA]</scope>
    <source>
        <strain evidence="1 2">Ar51</strain>
    </source>
</reference>
<evidence type="ECO:0000313" key="2">
    <source>
        <dbReference type="Proteomes" id="UP000065151"/>
    </source>
</evidence>
<protein>
    <submittedName>
        <fullName evidence="1">Uncharacterized protein</fullName>
    </submittedName>
</protein>
<dbReference type="Proteomes" id="UP000065151">
    <property type="component" value="Chromosome"/>
</dbReference>
<dbReference type="EMBL" id="CP013747">
    <property type="protein sequence ID" value="ALV43425.1"/>
    <property type="molecule type" value="Genomic_DNA"/>
</dbReference>
<gene>
    <name evidence="1" type="ORF">AU252_21485</name>
</gene>